<evidence type="ECO:0000259" key="1">
    <source>
        <dbReference type="Pfam" id="PF07728"/>
    </source>
</evidence>
<keyword evidence="4" id="KW-1185">Reference proteome</keyword>
<reference evidence="4" key="1">
    <citation type="journal article" date="2019" name="Int. J. Syst. Evol. Microbiol.">
        <title>The Global Catalogue of Microorganisms (GCM) 10K type strain sequencing project: providing services to taxonomists for standard genome sequencing and annotation.</title>
        <authorList>
            <consortium name="The Broad Institute Genomics Platform"/>
            <consortium name="The Broad Institute Genome Sequencing Center for Infectious Disease"/>
            <person name="Wu L."/>
            <person name="Ma J."/>
        </authorList>
    </citation>
    <scope>NUCLEOTIDE SEQUENCE [LARGE SCALE GENOMIC DNA]</scope>
    <source>
        <strain evidence="4">CGMCC 1.12376</strain>
    </source>
</reference>
<dbReference type="EMBL" id="JBHUDE010000123">
    <property type="protein sequence ID" value="MFD1608654.1"/>
    <property type="molecule type" value="Genomic_DNA"/>
</dbReference>
<accession>A0ABW4HSP2</accession>
<feature type="domain" description="Type IV methyl-directed restriction enzyme EcoKMcrB subunit DNA-binding" evidence="2">
    <location>
        <begin position="12"/>
        <end position="183"/>
    </location>
</feature>
<dbReference type="InterPro" id="IPR027417">
    <property type="entry name" value="P-loop_NTPase"/>
</dbReference>
<evidence type="ECO:0000313" key="4">
    <source>
        <dbReference type="Proteomes" id="UP001597221"/>
    </source>
</evidence>
<dbReference type="Pfam" id="PF12102">
    <property type="entry name" value="MrcB_N"/>
    <property type="match status" value="1"/>
</dbReference>
<dbReference type="Gene3D" id="3.30.920.90">
    <property type="match status" value="1"/>
</dbReference>
<dbReference type="InterPro" id="IPR021961">
    <property type="entry name" value="McrB_DNA-bd"/>
</dbReference>
<dbReference type="Proteomes" id="UP001597221">
    <property type="component" value="Unassembled WGS sequence"/>
</dbReference>
<name>A0ABW4HSP2_9BACI</name>
<dbReference type="PANTHER" id="PTHR37291">
    <property type="entry name" value="5-METHYLCYTOSINE-SPECIFIC RESTRICTION ENZYME B"/>
    <property type="match status" value="1"/>
</dbReference>
<gene>
    <name evidence="3" type="ORF">ACFSBH_13565</name>
</gene>
<dbReference type="Gene3D" id="3.40.50.300">
    <property type="entry name" value="P-loop containing nucleotide triphosphate hydrolases"/>
    <property type="match status" value="1"/>
</dbReference>
<feature type="domain" description="ATPase dynein-related AAA" evidence="1">
    <location>
        <begin position="467"/>
        <end position="606"/>
    </location>
</feature>
<comment type="caution">
    <text evidence="3">The sequence shown here is derived from an EMBL/GenBank/DDBJ whole genome shotgun (WGS) entry which is preliminary data.</text>
</comment>
<dbReference type="InterPro" id="IPR011704">
    <property type="entry name" value="ATPase_dyneun-rel_AAA"/>
</dbReference>
<dbReference type="Pfam" id="PF07728">
    <property type="entry name" value="AAA_5"/>
    <property type="match status" value="1"/>
</dbReference>
<evidence type="ECO:0000259" key="2">
    <source>
        <dbReference type="Pfam" id="PF12102"/>
    </source>
</evidence>
<organism evidence="3 4">
    <name type="scientific">Oceanobacillus luteolus</name>
    <dbReference type="NCBI Taxonomy" id="1274358"/>
    <lineage>
        <taxon>Bacteria</taxon>
        <taxon>Bacillati</taxon>
        <taxon>Bacillota</taxon>
        <taxon>Bacilli</taxon>
        <taxon>Bacillales</taxon>
        <taxon>Bacillaceae</taxon>
        <taxon>Oceanobacillus</taxon>
    </lineage>
</organism>
<evidence type="ECO:0000313" key="3">
    <source>
        <dbReference type="EMBL" id="MFD1608654.1"/>
    </source>
</evidence>
<dbReference type="SUPFAM" id="SSF52540">
    <property type="entry name" value="P-loop containing nucleoside triphosphate hydrolases"/>
    <property type="match status" value="1"/>
</dbReference>
<sequence>MPSLKDQLLIFMNNYKQAKTETFKEHELGTLIRREIPKKFYRKSQLNRKKYLIKGSVGQGNWAHVPWIAVMNREITTSTQRGFYLVYLFAEDMSHVYLALAQGVTETPPAEMDRINKEIREELDIKEPQIHRDNNFYLGESRFAVDYKKSTAIYIPYLIDGFPSDEQLLEDLRIMVKYYEEYIKKSIQFDLPKTLDKFLSELISLHSSETYSTEIYGEIKASLVEILNKQEIDRTKITFNSREILDRIPFVSVKETTYELTEYTTLDLPNASYQHTIQMLEDLLGGDQTSSISRSVSWRALNALNILNYIDRNENLFVTEVPNALEQSKRVSSIPIIKMIIQLLESASEWTEIETKQLIKDVLRSTIVSSKDGTQIKESVLDKRYNYVIDWLKTVGIVDEDLQVIDQEIVDAYQKDESIEAVKEANELASEKELIEHIYTYVRSKGFNYTIEEITNLYLSLRAKPFVILSGISGTGKTKMVQWFAESVGADEDNGQFTLIPIRPDWNDGSDLLGYVDIKGDFKEGSLTKVIKIATNNPDYPYFVLLDEMNLARVEHYFSDILSVMESRTWKDGQVVSSNLLTKETVGFDLSLPNNLYVIGTVNMDETTYPFSKKVLDRANTIEFNRVELDNLAFLHETNTAAPLRIDNEKLKPKYLHLKDAYAEHEDLIKEVTNELVQINTILEKNNAHVGYRVRDEICFYMIYNDEANLLSFETAFDHCVLQKILPRISGSDSLVEQLLRELYEMFTNTRLDEGVEIEEVDIATAKYPQSAKKVAEMLRRLRDGYTSFWIS</sequence>
<dbReference type="RefSeq" id="WP_251513389.1">
    <property type="nucleotide sequence ID" value="NZ_JAMBON010000010.1"/>
</dbReference>
<proteinExistence type="predicted"/>
<protein>
    <submittedName>
        <fullName evidence="3">MrcB family domain-containing protein</fullName>
    </submittedName>
</protein>
<dbReference type="PANTHER" id="PTHR37291:SF1">
    <property type="entry name" value="TYPE IV METHYL-DIRECTED RESTRICTION ENZYME ECOKMCRB SUBUNIT"/>
    <property type="match status" value="1"/>
</dbReference>
<dbReference type="InterPro" id="IPR052934">
    <property type="entry name" value="Methyl-DNA_Rec/Restrict_Enz"/>
</dbReference>